<organism evidence="2 3">
    <name type="scientific">Gloeophyllum trabeum (strain ATCC 11539 / FP-39264 / Madison 617)</name>
    <name type="common">Brown rot fungus</name>
    <dbReference type="NCBI Taxonomy" id="670483"/>
    <lineage>
        <taxon>Eukaryota</taxon>
        <taxon>Fungi</taxon>
        <taxon>Dikarya</taxon>
        <taxon>Basidiomycota</taxon>
        <taxon>Agaricomycotina</taxon>
        <taxon>Agaricomycetes</taxon>
        <taxon>Gloeophyllales</taxon>
        <taxon>Gloeophyllaceae</taxon>
        <taxon>Gloeophyllum</taxon>
    </lineage>
</organism>
<protein>
    <recommendedName>
        <fullName evidence="1">DUF7770 domain-containing protein</fullName>
    </recommendedName>
</protein>
<gene>
    <name evidence="2" type="ORF">GLOTRDRAFT_128097</name>
</gene>
<keyword evidence="3" id="KW-1185">Reference proteome</keyword>
<evidence type="ECO:0000313" key="3">
    <source>
        <dbReference type="Proteomes" id="UP000030669"/>
    </source>
</evidence>
<dbReference type="HOGENOM" id="CLU_085826_0_0_1"/>
<dbReference type="Proteomes" id="UP000030669">
    <property type="component" value="Unassembled WGS sequence"/>
</dbReference>
<dbReference type="Pfam" id="PF24968">
    <property type="entry name" value="DUF7770"/>
    <property type="match status" value="1"/>
</dbReference>
<evidence type="ECO:0000313" key="2">
    <source>
        <dbReference type="EMBL" id="EPQ56141.1"/>
    </source>
</evidence>
<name>S7Q830_GLOTA</name>
<sequence length="189" mass="21128">MQSALGGLMEAAAARQARAASNPENRDTVVIQVPQHIRAKVVNSMLLFGAPSNNVIHWRLFGQIGGGHSVELNSPKLDYHMNTRMFITHRTYESSDRSDDKFGEKFAFQMPVTVDEVISLLLERKRDQYVLYGTGSGCRFWCETVMADFESVGWFAPGTVQLAHQWLDGIAGIVGQEKMPMPMVKGTFF</sequence>
<reference evidence="2 3" key="1">
    <citation type="journal article" date="2012" name="Science">
        <title>The Paleozoic origin of enzymatic lignin decomposition reconstructed from 31 fungal genomes.</title>
        <authorList>
            <person name="Floudas D."/>
            <person name="Binder M."/>
            <person name="Riley R."/>
            <person name="Barry K."/>
            <person name="Blanchette R.A."/>
            <person name="Henrissat B."/>
            <person name="Martinez A.T."/>
            <person name="Otillar R."/>
            <person name="Spatafora J.W."/>
            <person name="Yadav J.S."/>
            <person name="Aerts A."/>
            <person name="Benoit I."/>
            <person name="Boyd A."/>
            <person name="Carlson A."/>
            <person name="Copeland A."/>
            <person name="Coutinho P.M."/>
            <person name="de Vries R.P."/>
            <person name="Ferreira P."/>
            <person name="Findley K."/>
            <person name="Foster B."/>
            <person name="Gaskell J."/>
            <person name="Glotzer D."/>
            <person name="Gorecki P."/>
            <person name="Heitman J."/>
            <person name="Hesse C."/>
            <person name="Hori C."/>
            <person name="Igarashi K."/>
            <person name="Jurgens J.A."/>
            <person name="Kallen N."/>
            <person name="Kersten P."/>
            <person name="Kohler A."/>
            <person name="Kuees U."/>
            <person name="Kumar T.K.A."/>
            <person name="Kuo A."/>
            <person name="LaButti K."/>
            <person name="Larrondo L.F."/>
            <person name="Lindquist E."/>
            <person name="Ling A."/>
            <person name="Lombard V."/>
            <person name="Lucas S."/>
            <person name="Lundell T."/>
            <person name="Martin R."/>
            <person name="McLaughlin D.J."/>
            <person name="Morgenstern I."/>
            <person name="Morin E."/>
            <person name="Murat C."/>
            <person name="Nagy L.G."/>
            <person name="Nolan M."/>
            <person name="Ohm R.A."/>
            <person name="Patyshakuliyeva A."/>
            <person name="Rokas A."/>
            <person name="Ruiz-Duenas F.J."/>
            <person name="Sabat G."/>
            <person name="Salamov A."/>
            <person name="Samejima M."/>
            <person name="Schmutz J."/>
            <person name="Slot J.C."/>
            <person name="St John F."/>
            <person name="Stenlid J."/>
            <person name="Sun H."/>
            <person name="Sun S."/>
            <person name="Syed K."/>
            <person name="Tsang A."/>
            <person name="Wiebenga A."/>
            <person name="Young D."/>
            <person name="Pisabarro A."/>
            <person name="Eastwood D.C."/>
            <person name="Martin F."/>
            <person name="Cullen D."/>
            <person name="Grigoriev I.V."/>
            <person name="Hibbett D.S."/>
        </authorList>
    </citation>
    <scope>NUCLEOTIDE SEQUENCE [LARGE SCALE GENOMIC DNA]</scope>
    <source>
        <strain evidence="2 3">ATCC 11539</strain>
    </source>
</reference>
<proteinExistence type="predicted"/>
<accession>S7Q830</accession>
<dbReference type="InterPro" id="IPR056672">
    <property type="entry name" value="DUF7770"/>
</dbReference>
<dbReference type="AlphaFoldDB" id="S7Q830"/>
<dbReference type="EMBL" id="KB469300">
    <property type="protein sequence ID" value="EPQ56141.1"/>
    <property type="molecule type" value="Genomic_DNA"/>
</dbReference>
<feature type="domain" description="DUF7770" evidence="1">
    <location>
        <begin position="52"/>
        <end position="189"/>
    </location>
</feature>
<dbReference type="GeneID" id="19301669"/>
<dbReference type="OMA" id="MCEYAAS"/>
<dbReference type="eggNOG" id="ENOG502RNZG">
    <property type="taxonomic scope" value="Eukaryota"/>
</dbReference>
<dbReference type="OrthoDB" id="3527137at2759"/>
<dbReference type="RefSeq" id="XP_007864915.1">
    <property type="nucleotide sequence ID" value="XM_007866724.1"/>
</dbReference>
<evidence type="ECO:0000259" key="1">
    <source>
        <dbReference type="Pfam" id="PF24968"/>
    </source>
</evidence>
<dbReference type="KEGG" id="gtr:GLOTRDRAFT_128097"/>